<dbReference type="Pfam" id="PF16159">
    <property type="entry name" value="FOXP-CC"/>
    <property type="match status" value="1"/>
</dbReference>
<dbReference type="Pfam" id="PF00250">
    <property type="entry name" value="Forkhead"/>
    <property type="match status" value="1"/>
</dbReference>
<dbReference type="CDD" id="cd20065">
    <property type="entry name" value="FH_FOXP2"/>
    <property type="match status" value="1"/>
</dbReference>
<evidence type="ECO:0000259" key="12">
    <source>
        <dbReference type="PROSITE" id="PS50039"/>
    </source>
</evidence>
<evidence type="ECO:0000256" key="8">
    <source>
        <dbReference type="ARBA" id="ARBA00023163"/>
    </source>
</evidence>
<dbReference type="GO" id="GO:0000978">
    <property type="term" value="F:RNA polymerase II cis-regulatory region sequence-specific DNA binding"/>
    <property type="evidence" value="ECO:0007669"/>
    <property type="project" value="TreeGrafter"/>
</dbReference>
<dbReference type="PRINTS" id="PR00053">
    <property type="entry name" value="FORKHEAD"/>
</dbReference>
<dbReference type="InterPro" id="IPR047412">
    <property type="entry name" value="FH_FOXP1_P2"/>
</dbReference>
<reference evidence="13 14" key="1">
    <citation type="submission" date="2018-04" db="EMBL/GenBank/DDBJ databases">
        <title>The genome of golden apple snail Pomacea canaliculata provides insight into stress tolerance and invasive adaptation.</title>
        <authorList>
            <person name="Liu C."/>
            <person name="Liu B."/>
            <person name="Ren Y."/>
            <person name="Zhang Y."/>
            <person name="Wang H."/>
            <person name="Li S."/>
            <person name="Jiang F."/>
            <person name="Yin L."/>
            <person name="Zhang G."/>
            <person name="Qian W."/>
            <person name="Fan W."/>
        </authorList>
    </citation>
    <scope>NUCLEOTIDE SEQUENCE [LARGE SCALE GENOMIC DNA]</scope>
    <source>
        <strain evidence="13">SZHN2017</strain>
        <tissue evidence="13">Muscle</tissue>
    </source>
</reference>
<accession>A0A2T7NTL8</accession>
<feature type="compositionally biased region" description="Low complexity" evidence="11">
    <location>
        <begin position="80"/>
        <end position="100"/>
    </location>
</feature>
<dbReference type="InterPro" id="IPR030456">
    <property type="entry name" value="TF_fork_head_CS_2"/>
</dbReference>
<dbReference type="InterPro" id="IPR050998">
    <property type="entry name" value="FOXP"/>
</dbReference>
<comment type="caution">
    <text evidence="13">The sequence shown here is derived from an EMBL/GenBank/DDBJ whole genome shotgun (WGS) entry which is preliminary data.</text>
</comment>
<sequence>MSPAEIQQLWKEVAAQSGLEDNALKNMNGLALPAPPTSTANGQAAHLHVPNFLPNGVFPLDGFSLPGSQAVLSLDQAVESGSNSNNSNTTTTTSNTKTVSVSGDCTTPLYRHCLCKWPGCDTPCEDYTAFLKHLNTEHQLDDRSTAQARVQLQVVSQLEIQLTREKELLQAMMQHLHMKPPGVSGSTAVSLATSSAGSLSVTSSSSIPTSVPLPVPPPLPSPIKVPVEPKSDPTTPLLPKHTLIPPFTASPFIPNVTMVTSPIVPLPQPPSSQPSLLLAQAPPSVGLLPQHSTLAGIGIGNGCSGGSGGSSNSSSCGGGPIRRRVSDKCNLPISTEIQRNREFYKTTDVRPPFTYASLIRQAIVESPHRQLTLNEIYQWFQATFAYFRRNEATWKNAVRHNLSLHKCFMRVENVKGAVWTVDEVEFYKRRPQKLSGGIKSPSLSDPASYNETINATIRAALGDASLALMASGGQLLDQDTAQDLSIKSVTASSHDGLVAMARSIGDEELLMSIKREAGIDLDTHTFLDGPPPHQGSSFKQRFSWTTSPLITVPVHTSENEEVDRDAGLLEDVAVEDVMHEDGSKRHAEEMDEGSCSGRSLPGMGDQESFQEDMQGGMGRREEEGRGVEEEGVMHNRQMPLHNEVKDMQSRFYGPGHFSHIGADIEQEEEQVEPIGMEGAQPSLEAEDDIVDNLPVFPVSQLQPVSTA</sequence>
<dbReference type="Proteomes" id="UP000245119">
    <property type="component" value="Linkage Group LG9"/>
</dbReference>
<dbReference type="PANTHER" id="PTHR45796:SF4">
    <property type="entry name" value="FORKHEAD BOX P, ISOFORM C"/>
    <property type="match status" value="1"/>
</dbReference>
<evidence type="ECO:0000256" key="1">
    <source>
        <dbReference type="ARBA" id="ARBA00004123"/>
    </source>
</evidence>
<comment type="subcellular location">
    <subcellularLocation>
        <location evidence="1 10">Nucleus</location>
    </subcellularLocation>
</comment>
<gene>
    <name evidence="13" type="ORF">C0Q70_14995</name>
</gene>
<evidence type="ECO:0000256" key="11">
    <source>
        <dbReference type="SAM" id="MobiDB-lite"/>
    </source>
</evidence>
<evidence type="ECO:0000256" key="6">
    <source>
        <dbReference type="ARBA" id="ARBA00023015"/>
    </source>
</evidence>
<evidence type="ECO:0000256" key="10">
    <source>
        <dbReference type="PROSITE-ProRule" id="PRU00089"/>
    </source>
</evidence>
<evidence type="ECO:0000256" key="7">
    <source>
        <dbReference type="ARBA" id="ARBA00023125"/>
    </source>
</evidence>
<dbReference type="PROSITE" id="PS50039">
    <property type="entry name" value="FORK_HEAD_3"/>
    <property type="match status" value="1"/>
</dbReference>
<keyword evidence="7 10" id="KW-0238">DNA-binding</keyword>
<dbReference type="GO" id="GO:0000981">
    <property type="term" value="F:DNA-binding transcription factor activity, RNA polymerase II-specific"/>
    <property type="evidence" value="ECO:0007669"/>
    <property type="project" value="TreeGrafter"/>
</dbReference>
<dbReference type="FunFam" id="1.10.10.10:FF:000010">
    <property type="entry name" value="Forkhead box P2 isoform B"/>
    <property type="match status" value="1"/>
</dbReference>
<evidence type="ECO:0000313" key="13">
    <source>
        <dbReference type="EMBL" id="PVD24512.1"/>
    </source>
</evidence>
<dbReference type="FunFam" id="1.20.5.340:FF:000005">
    <property type="entry name" value="Forkhead box P1, isoform CRA_f"/>
    <property type="match status" value="1"/>
</dbReference>
<protein>
    <recommendedName>
        <fullName evidence="12">Fork-head domain-containing protein</fullName>
    </recommendedName>
</protein>
<keyword evidence="14" id="KW-1185">Reference proteome</keyword>
<evidence type="ECO:0000256" key="4">
    <source>
        <dbReference type="ARBA" id="ARBA00022771"/>
    </source>
</evidence>
<keyword evidence="3" id="KW-0479">Metal-binding</keyword>
<dbReference type="Gene3D" id="1.10.10.10">
    <property type="entry name" value="Winged helix-like DNA-binding domain superfamily/Winged helix DNA-binding domain"/>
    <property type="match status" value="1"/>
</dbReference>
<feature type="DNA-binding region" description="Fork-head" evidence="10">
    <location>
        <begin position="350"/>
        <end position="423"/>
    </location>
</feature>
<proteinExistence type="predicted"/>
<dbReference type="SMART" id="SM00339">
    <property type="entry name" value="FH"/>
    <property type="match status" value="1"/>
</dbReference>
<evidence type="ECO:0000256" key="9">
    <source>
        <dbReference type="ARBA" id="ARBA00023242"/>
    </source>
</evidence>
<keyword evidence="2" id="KW-0678">Repressor</keyword>
<dbReference type="InterPro" id="IPR032354">
    <property type="entry name" value="FOXP-CC"/>
</dbReference>
<keyword evidence="9 10" id="KW-0539">Nucleus</keyword>
<dbReference type="EMBL" id="PZQS01000009">
    <property type="protein sequence ID" value="PVD24512.1"/>
    <property type="molecule type" value="Genomic_DNA"/>
</dbReference>
<feature type="region of interest" description="Disordered" evidence="11">
    <location>
        <begin position="77"/>
        <end position="100"/>
    </location>
</feature>
<keyword evidence="6" id="KW-0805">Transcription regulation</keyword>
<dbReference type="InterPro" id="IPR001766">
    <property type="entry name" value="Fork_head_dom"/>
</dbReference>
<feature type="region of interest" description="Disordered" evidence="11">
    <location>
        <begin position="580"/>
        <end position="625"/>
    </location>
</feature>
<dbReference type="SUPFAM" id="SSF46785">
    <property type="entry name" value="Winged helix' DNA-binding domain"/>
    <property type="match status" value="1"/>
</dbReference>
<dbReference type="InterPro" id="IPR036390">
    <property type="entry name" value="WH_DNA-bd_sf"/>
</dbReference>
<dbReference type="STRING" id="400727.A0A2T7NTL8"/>
<evidence type="ECO:0000256" key="5">
    <source>
        <dbReference type="ARBA" id="ARBA00022833"/>
    </source>
</evidence>
<name>A0A2T7NTL8_POMCA</name>
<feature type="domain" description="Fork-head" evidence="12">
    <location>
        <begin position="350"/>
        <end position="423"/>
    </location>
</feature>
<dbReference type="PROSITE" id="PS00658">
    <property type="entry name" value="FORK_HEAD_2"/>
    <property type="match status" value="1"/>
</dbReference>
<dbReference type="PANTHER" id="PTHR45796">
    <property type="entry name" value="FORKHEAD BOX P, ISOFORM C"/>
    <property type="match status" value="1"/>
</dbReference>
<evidence type="ECO:0000313" key="14">
    <source>
        <dbReference type="Proteomes" id="UP000245119"/>
    </source>
</evidence>
<dbReference type="InterPro" id="IPR036388">
    <property type="entry name" value="WH-like_DNA-bd_sf"/>
</dbReference>
<dbReference type="Gene3D" id="1.20.5.340">
    <property type="match status" value="1"/>
</dbReference>
<dbReference type="GO" id="GO:0008270">
    <property type="term" value="F:zinc ion binding"/>
    <property type="evidence" value="ECO:0007669"/>
    <property type="project" value="UniProtKB-KW"/>
</dbReference>
<evidence type="ECO:0000256" key="2">
    <source>
        <dbReference type="ARBA" id="ARBA00022491"/>
    </source>
</evidence>
<dbReference type="AlphaFoldDB" id="A0A2T7NTL8"/>
<dbReference type="GO" id="GO:0005634">
    <property type="term" value="C:nucleus"/>
    <property type="evidence" value="ECO:0007669"/>
    <property type="project" value="UniProtKB-SubCell"/>
</dbReference>
<evidence type="ECO:0000256" key="3">
    <source>
        <dbReference type="ARBA" id="ARBA00022723"/>
    </source>
</evidence>
<keyword evidence="8" id="KW-0804">Transcription</keyword>
<keyword evidence="5" id="KW-0862">Zinc</keyword>
<dbReference type="OrthoDB" id="5830876at2759"/>
<keyword evidence="4" id="KW-0863">Zinc-finger</keyword>
<organism evidence="13 14">
    <name type="scientific">Pomacea canaliculata</name>
    <name type="common">Golden apple snail</name>
    <dbReference type="NCBI Taxonomy" id="400727"/>
    <lineage>
        <taxon>Eukaryota</taxon>
        <taxon>Metazoa</taxon>
        <taxon>Spiralia</taxon>
        <taxon>Lophotrochozoa</taxon>
        <taxon>Mollusca</taxon>
        <taxon>Gastropoda</taxon>
        <taxon>Caenogastropoda</taxon>
        <taxon>Architaenioglossa</taxon>
        <taxon>Ampullarioidea</taxon>
        <taxon>Ampullariidae</taxon>
        <taxon>Pomacea</taxon>
    </lineage>
</organism>